<dbReference type="SUPFAM" id="SSF50630">
    <property type="entry name" value="Acid proteases"/>
    <property type="match status" value="1"/>
</dbReference>
<accession>A0AAV8V7N3</accession>
<gene>
    <name evidence="2" type="ORF">NQ315_014370</name>
</gene>
<dbReference type="GO" id="GO:0140291">
    <property type="term" value="P:peptidyl-glutamate ADP-deribosylation"/>
    <property type="evidence" value="ECO:0007669"/>
    <property type="project" value="TreeGrafter"/>
</dbReference>
<dbReference type="Gene3D" id="3.40.220.10">
    <property type="entry name" value="Leucine Aminopeptidase, subunit E, domain 1"/>
    <property type="match status" value="1"/>
</dbReference>
<dbReference type="EMBL" id="JANEYG010000336">
    <property type="protein sequence ID" value="KAJ8910199.1"/>
    <property type="molecule type" value="Genomic_DNA"/>
</dbReference>
<feature type="domain" description="Macro" evidence="1">
    <location>
        <begin position="82"/>
        <end position="237"/>
    </location>
</feature>
<dbReference type="PANTHER" id="PTHR12521">
    <property type="entry name" value="PROTEIN C6ORF130"/>
    <property type="match status" value="1"/>
</dbReference>
<dbReference type="CDD" id="cd02901">
    <property type="entry name" value="Macro_Poa1p-like"/>
    <property type="match status" value="1"/>
</dbReference>
<dbReference type="GO" id="GO:0004190">
    <property type="term" value="F:aspartic-type endopeptidase activity"/>
    <property type="evidence" value="ECO:0007669"/>
    <property type="project" value="InterPro"/>
</dbReference>
<dbReference type="SUPFAM" id="SSF52949">
    <property type="entry name" value="Macro domain-like"/>
    <property type="match status" value="1"/>
</dbReference>
<organism evidence="2 3">
    <name type="scientific">Exocentrus adspersus</name>
    <dbReference type="NCBI Taxonomy" id="1586481"/>
    <lineage>
        <taxon>Eukaryota</taxon>
        <taxon>Metazoa</taxon>
        <taxon>Ecdysozoa</taxon>
        <taxon>Arthropoda</taxon>
        <taxon>Hexapoda</taxon>
        <taxon>Insecta</taxon>
        <taxon>Pterygota</taxon>
        <taxon>Neoptera</taxon>
        <taxon>Endopterygota</taxon>
        <taxon>Coleoptera</taxon>
        <taxon>Polyphaga</taxon>
        <taxon>Cucujiformia</taxon>
        <taxon>Chrysomeloidea</taxon>
        <taxon>Cerambycidae</taxon>
        <taxon>Lamiinae</taxon>
        <taxon>Acanthocinini</taxon>
        <taxon>Exocentrus</taxon>
    </lineage>
</organism>
<keyword evidence="3" id="KW-1185">Reference proteome</keyword>
<dbReference type="PROSITE" id="PS51154">
    <property type="entry name" value="MACRO"/>
    <property type="match status" value="1"/>
</dbReference>
<evidence type="ECO:0000313" key="3">
    <source>
        <dbReference type="Proteomes" id="UP001159042"/>
    </source>
</evidence>
<dbReference type="AlphaFoldDB" id="A0AAV8V7N3"/>
<proteinExistence type="predicted"/>
<protein>
    <recommendedName>
        <fullName evidence="1">Macro domain-containing protein</fullName>
    </recommendedName>
</protein>
<dbReference type="InterPro" id="IPR021109">
    <property type="entry name" value="Peptidase_aspartic_dom_sf"/>
</dbReference>
<dbReference type="CDD" id="cd00303">
    <property type="entry name" value="retropepsin_like"/>
    <property type="match status" value="1"/>
</dbReference>
<dbReference type="GO" id="GO:0006508">
    <property type="term" value="P:proteolysis"/>
    <property type="evidence" value="ECO:0007669"/>
    <property type="project" value="InterPro"/>
</dbReference>
<name>A0AAV8V7N3_9CUCU</name>
<dbReference type="Proteomes" id="UP001159042">
    <property type="component" value="Unassembled WGS sequence"/>
</dbReference>
<evidence type="ECO:0000259" key="1">
    <source>
        <dbReference type="PROSITE" id="PS51154"/>
    </source>
</evidence>
<dbReference type="PANTHER" id="PTHR12521:SF0">
    <property type="entry name" value="ADP-RIBOSE GLYCOHYDROLASE OARD1"/>
    <property type="match status" value="1"/>
</dbReference>
<dbReference type="InterPro" id="IPR050892">
    <property type="entry name" value="ADP-ribose_metab_enzymes"/>
</dbReference>
<reference evidence="2 3" key="1">
    <citation type="journal article" date="2023" name="Insect Mol. Biol.">
        <title>Genome sequencing provides insights into the evolution of gene families encoding plant cell wall-degrading enzymes in longhorned beetles.</title>
        <authorList>
            <person name="Shin N.R."/>
            <person name="Okamura Y."/>
            <person name="Kirsch R."/>
            <person name="Pauchet Y."/>
        </authorList>
    </citation>
    <scope>NUCLEOTIDE SEQUENCE [LARGE SCALE GENOMIC DNA]</scope>
    <source>
        <strain evidence="2">EAD_L_NR</strain>
    </source>
</reference>
<dbReference type="InterPro" id="IPR002589">
    <property type="entry name" value="Macro_dom"/>
</dbReference>
<dbReference type="InterPro" id="IPR043472">
    <property type="entry name" value="Macro_dom-like"/>
</dbReference>
<dbReference type="PROSITE" id="PS00141">
    <property type="entry name" value="ASP_PROTEASE"/>
    <property type="match status" value="1"/>
</dbReference>
<evidence type="ECO:0000313" key="2">
    <source>
        <dbReference type="EMBL" id="KAJ8910199.1"/>
    </source>
</evidence>
<sequence>MYIQMLSKKRANRCQLPEQGKPSITSKTCGSVTEKCTAKAAGEKFGHLDKPTVEIGSIRTNSFSQKGVNVSLQVANLSFEVMSQVLQDFNSPCIIQESEQDLFEVDESYSLVHCVSADFQMSAGIAAKFKSLYGQIDFLKSQNQTEGGLTILKSNSRFIYYLVTKLNYYDKPSYQSLWLSLVKLKAHVKEHGITKLAMPKIGCGLDQLNWFSVRSMIVSCFKDVPVEILFCYLPENKPNISNLDPVTFKPTVEEWEKWLRKVHEVCSPLFKKSNEFPPMSNETVSHPIDEPVIEVSLPSANCPSSAANLSPMCITYPLDPRPFLEVKIHSVSVTCLLDSGASHTVIGQSGLVLLKKHNIPFSSNNHSVRITTADGVCQQVLGETTLPFTLEGETRSLCY</sequence>
<comment type="caution">
    <text evidence="2">The sequence shown here is derived from an EMBL/GenBank/DDBJ whole genome shotgun (WGS) entry which is preliminary data.</text>
</comment>
<dbReference type="InterPro" id="IPR001969">
    <property type="entry name" value="Aspartic_peptidase_AS"/>
</dbReference>
<dbReference type="Gene3D" id="2.40.70.10">
    <property type="entry name" value="Acid Proteases"/>
    <property type="match status" value="1"/>
</dbReference>